<proteinExistence type="predicted"/>
<protein>
    <submittedName>
        <fullName evidence="3">XdhC family protein</fullName>
    </submittedName>
</protein>
<keyword evidence="4" id="KW-1185">Reference proteome</keyword>
<dbReference type="Gene3D" id="3.40.50.720">
    <property type="entry name" value="NAD(P)-binding Rossmann-like Domain"/>
    <property type="match status" value="1"/>
</dbReference>
<dbReference type="InterPro" id="IPR003777">
    <property type="entry name" value="XdhC_CoxI"/>
</dbReference>
<dbReference type="EMBL" id="CP115543">
    <property type="protein sequence ID" value="WNH47109.1"/>
    <property type="molecule type" value="Genomic_DNA"/>
</dbReference>
<feature type="domain" description="XdhC- CoxI" evidence="1">
    <location>
        <begin position="28"/>
        <end position="84"/>
    </location>
</feature>
<organism evidence="3 4">
    <name type="scientific">Stenotrophomonas aracearum</name>
    <dbReference type="NCBI Taxonomy" id="3003272"/>
    <lineage>
        <taxon>Bacteria</taxon>
        <taxon>Pseudomonadati</taxon>
        <taxon>Pseudomonadota</taxon>
        <taxon>Gammaproteobacteria</taxon>
        <taxon>Lysobacterales</taxon>
        <taxon>Lysobacteraceae</taxon>
        <taxon>Stenotrophomonas</taxon>
    </lineage>
</organism>
<dbReference type="InterPro" id="IPR027051">
    <property type="entry name" value="XdhC_Rossmann_dom"/>
</dbReference>
<accession>A0ABY9Y8C1</accession>
<dbReference type="RefSeq" id="WP_311181889.1">
    <property type="nucleotide sequence ID" value="NZ_CP115543.1"/>
</dbReference>
<dbReference type="PANTHER" id="PTHR30388">
    <property type="entry name" value="ALDEHYDE OXIDOREDUCTASE MOLYBDENUM COFACTOR ASSEMBLY PROTEIN"/>
    <property type="match status" value="1"/>
</dbReference>
<gene>
    <name evidence="3" type="ORF">PDM28_10335</name>
</gene>
<sequence length="348" mass="37142">MSAGLVTAPLDADDGNPGRVLQATLDALRAGRRAALAVVLETEGSTYTRAGTVVLFTDEGHVGWLSGGCLEPEIERRAMQAVDQAALDWMEIDTRDDDALFSANAVGCRGLQRIVLIPLAALEGVGGVLACWLRGNGTLTLQLEAEGRLGWRCEDSEVAGSLHSLPLEWGGTRAQWQIQWRAAPSVVMLGAGPEATPLLPLLRGLGWRVQLVEPRERWRERLSGGCSLGASAFAGQRPALPGHEVGATAVLWHAPLPDAVLVMHHNFELDREALEQLADLPIPFIGLLGPRRRRDDLFKVLPPQACASLSPRLRSPVGLALGGRGPEAIALSIAAQLQAWRHAAAGLS</sequence>
<dbReference type="PANTHER" id="PTHR30388:SF4">
    <property type="entry name" value="MOLYBDENUM COFACTOR INSERTION CHAPERONE PAOD"/>
    <property type="match status" value="1"/>
</dbReference>
<dbReference type="InterPro" id="IPR052698">
    <property type="entry name" value="MoCofactor_Util/Proc"/>
</dbReference>
<evidence type="ECO:0000313" key="4">
    <source>
        <dbReference type="Proteomes" id="UP001305421"/>
    </source>
</evidence>
<evidence type="ECO:0000259" key="2">
    <source>
        <dbReference type="Pfam" id="PF13478"/>
    </source>
</evidence>
<dbReference type="Pfam" id="PF13478">
    <property type="entry name" value="XdhC_C"/>
    <property type="match status" value="1"/>
</dbReference>
<feature type="domain" description="XdhC Rossmann" evidence="2">
    <location>
        <begin position="186"/>
        <end position="337"/>
    </location>
</feature>
<reference evidence="3 4" key="1">
    <citation type="submission" date="2022-12" db="EMBL/GenBank/DDBJ databases">
        <title>Two new species, Stenotrophomonas aracearum and Stenotrophomonas oahuensis, isolated from Anthurium (Araceae family) in Hawaii.</title>
        <authorList>
            <person name="Chunag S.C."/>
            <person name="Dobhal S."/>
            <person name="Alvarez A."/>
            <person name="Arif M."/>
        </authorList>
    </citation>
    <scope>NUCLEOTIDE SEQUENCE [LARGE SCALE GENOMIC DNA]</scope>
    <source>
        <strain evidence="3 4">A5588</strain>
    </source>
</reference>
<evidence type="ECO:0000313" key="3">
    <source>
        <dbReference type="EMBL" id="WNH47109.1"/>
    </source>
</evidence>
<evidence type="ECO:0000259" key="1">
    <source>
        <dbReference type="Pfam" id="PF02625"/>
    </source>
</evidence>
<dbReference type="Pfam" id="PF02625">
    <property type="entry name" value="XdhC_CoxI"/>
    <property type="match status" value="1"/>
</dbReference>
<dbReference type="Proteomes" id="UP001305421">
    <property type="component" value="Chromosome"/>
</dbReference>
<name>A0ABY9Y8C1_9GAMM</name>